<organism evidence="3 4">
    <name type="scientific">Rugosimonospora africana</name>
    <dbReference type="NCBI Taxonomy" id="556532"/>
    <lineage>
        <taxon>Bacteria</taxon>
        <taxon>Bacillati</taxon>
        <taxon>Actinomycetota</taxon>
        <taxon>Actinomycetes</taxon>
        <taxon>Micromonosporales</taxon>
        <taxon>Micromonosporaceae</taxon>
        <taxon>Rugosimonospora</taxon>
    </lineage>
</organism>
<dbReference type="InterPro" id="IPR011990">
    <property type="entry name" value="TPR-like_helical_dom_sf"/>
</dbReference>
<sequence length="416" mass="44725">MPASEMTIGDRVAEIRRRRGMTQEQLAEAANVSVETIRKLEQNERTSARIATLNKLARSLQVRTSSLFSRSGQAVARREADHDDVALVELRRVLAPARGIQGSQIATAETEPPTLEDVRQAIWTIDASYHSDHYADALTALPVLLTEASGAAAAAADSERPAALRALSQAQQMAGTILIQTRKFDLAHRALDRALDSADAAGDELIGAAAVVSLCWLLLRQGRLDEAEELAVSTADAIEPSFARAAAEQYATWGWLMLRGAAAAVRNNRDDRAQEMLDAAAAAAARVGNAAGSARTPAPATVGVFNPATVGMKRVETAVIAGQTGRALTLAERVPPSESPTSNNRNRHLLDVAFAQLDNHLYLDATETLQRVRHDAPVWLRHQRFARDIVAGVVANRRRALSDELAALAENVGLDL</sequence>
<dbReference type="PROSITE" id="PS50943">
    <property type="entry name" value="HTH_CROC1"/>
    <property type="match status" value="1"/>
</dbReference>
<dbReference type="SUPFAM" id="SSF48452">
    <property type="entry name" value="TPR-like"/>
    <property type="match status" value="1"/>
</dbReference>
<gene>
    <name evidence="3" type="ORF">Raf01_78530</name>
</gene>
<dbReference type="GO" id="GO:0003700">
    <property type="term" value="F:DNA-binding transcription factor activity"/>
    <property type="evidence" value="ECO:0007669"/>
    <property type="project" value="TreeGrafter"/>
</dbReference>
<dbReference type="PANTHER" id="PTHR46797:SF1">
    <property type="entry name" value="METHYLPHOSPHONATE SYNTHASE"/>
    <property type="match status" value="1"/>
</dbReference>
<dbReference type="PANTHER" id="PTHR46797">
    <property type="entry name" value="HTH-TYPE TRANSCRIPTIONAL REGULATOR"/>
    <property type="match status" value="1"/>
</dbReference>
<dbReference type="CDD" id="cd00093">
    <property type="entry name" value="HTH_XRE"/>
    <property type="match status" value="1"/>
</dbReference>
<evidence type="ECO:0000256" key="1">
    <source>
        <dbReference type="ARBA" id="ARBA00023125"/>
    </source>
</evidence>
<keyword evidence="4" id="KW-1185">Reference proteome</keyword>
<dbReference type="SMART" id="SM00530">
    <property type="entry name" value="HTH_XRE"/>
    <property type="match status" value="1"/>
</dbReference>
<dbReference type="Gene3D" id="1.10.260.40">
    <property type="entry name" value="lambda repressor-like DNA-binding domains"/>
    <property type="match status" value="1"/>
</dbReference>
<comment type="caution">
    <text evidence="3">The sequence shown here is derived from an EMBL/GenBank/DDBJ whole genome shotgun (WGS) entry which is preliminary data.</text>
</comment>
<dbReference type="Pfam" id="PF01381">
    <property type="entry name" value="HTH_3"/>
    <property type="match status" value="1"/>
</dbReference>
<feature type="domain" description="HTH cro/C1-type" evidence="2">
    <location>
        <begin position="12"/>
        <end position="67"/>
    </location>
</feature>
<dbReference type="RefSeq" id="WP_203923127.1">
    <property type="nucleotide sequence ID" value="NZ_BONZ01000083.1"/>
</dbReference>
<reference evidence="3" key="1">
    <citation type="submission" date="2021-01" db="EMBL/GenBank/DDBJ databases">
        <title>Whole genome shotgun sequence of Rugosimonospora africana NBRC 104875.</title>
        <authorList>
            <person name="Komaki H."/>
            <person name="Tamura T."/>
        </authorList>
    </citation>
    <scope>NUCLEOTIDE SEQUENCE</scope>
    <source>
        <strain evidence="3">NBRC 104875</strain>
    </source>
</reference>
<dbReference type="GO" id="GO:0005829">
    <property type="term" value="C:cytosol"/>
    <property type="evidence" value="ECO:0007669"/>
    <property type="project" value="TreeGrafter"/>
</dbReference>
<accession>A0A8J3QZY0</accession>
<dbReference type="InterPro" id="IPR050807">
    <property type="entry name" value="TransReg_Diox_bact_type"/>
</dbReference>
<dbReference type="InterPro" id="IPR010982">
    <property type="entry name" value="Lambda_DNA-bd_dom_sf"/>
</dbReference>
<protein>
    <recommendedName>
        <fullName evidence="2">HTH cro/C1-type domain-containing protein</fullName>
    </recommendedName>
</protein>
<evidence type="ECO:0000313" key="3">
    <source>
        <dbReference type="EMBL" id="GIH19681.1"/>
    </source>
</evidence>
<name>A0A8J3QZY0_9ACTN</name>
<dbReference type="Proteomes" id="UP000642748">
    <property type="component" value="Unassembled WGS sequence"/>
</dbReference>
<proteinExistence type="predicted"/>
<dbReference type="GO" id="GO:0003677">
    <property type="term" value="F:DNA binding"/>
    <property type="evidence" value="ECO:0007669"/>
    <property type="project" value="UniProtKB-KW"/>
</dbReference>
<dbReference type="AlphaFoldDB" id="A0A8J3QZY0"/>
<evidence type="ECO:0000259" key="2">
    <source>
        <dbReference type="PROSITE" id="PS50943"/>
    </source>
</evidence>
<dbReference type="InterPro" id="IPR001387">
    <property type="entry name" value="Cro/C1-type_HTH"/>
</dbReference>
<evidence type="ECO:0000313" key="4">
    <source>
        <dbReference type="Proteomes" id="UP000642748"/>
    </source>
</evidence>
<dbReference type="EMBL" id="BONZ01000083">
    <property type="protein sequence ID" value="GIH19681.1"/>
    <property type="molecule type" value="Genomic_DNA"/>
</dbReference>
<keyword evidence="1" id="KW-0238">DNA-binding</keyword>
<dbReference type="SUPFAM" id="SSF47413">
    <property type="entry name" value="lambda repressor-like DNA-binding domains"/>
    <property type="match status" value="1"/>
</dbReference>